<keyword evidence="3" id="KW-1185">Reference proteome</keyword>
<feature type="region of interest" description="Disordered" evidence="1">
    <location>
        <begin position="147"/>
        <end position="260"/>
    </location>
</feature>
<evidence type="ECO:0000256" key="1">
    <source>
        <dbReference type="SAM" id="MobiDB-lite"/>
    </source>
</evidence>
<feature type="region of interest" description="Disordered" evidence="1">
    <location>
        <begin position="295"/>
        <end position="332"/>
    </location>
</feature>
<feature type="compositionally biased region" description="Basic and acidic residues" evidence="1">
    <location>
        <begin position="185"/>
        <end position="194"/>
    </location>
</feature>
<feature type="compositionally biased region" description="Basic and acidic residues" evidence="1">
    <location>
        <begin position="34"/>
        <end position="80"/>
    </location>
</feature>
<feature type="compositionally biased region" description="Basic and acidic residues" evidence="1">
    <location>
        <begin position="238"/>
        <end position="260"/>
    </location>
</feature>
<name>A0ABR1YW05_9PEZI</name>
<reference evidence="2 3" key="1">
    <citation type="submission" date="2024-04" db="EMBL/GenBank/DDBJ databases">
        <title>Phyllosticta paracitricarpa is synonymous to the EU quarantine fungus P. citricarpa based on phylogenomic analyses.</title>
        <authorList>
            <consortium name="Lawrence Berkeley National Laboratory"/>
            <person name="Van Ingen-Buijs V.A."/>
            <person name="Van Westerhoven A.C."/>
            <person name="Haridas S."/>
            <person name="Skiadas P."/>
            <person name="Martin F."/>
            <person name="Groenewald J.Z."/>
            <person name="Crous P.W."/>
            <person name="Seidl M.F."/>
        </authorList>
    </citation>
    <scope>NUCLEOTIDE SEQUENCE [LARGE SCALE GENOMIC DNA]</scope>
    <source>
        <strain evidence="2 3">CBS 123374</strain>
    </source>
</reference>
<feature type="compositionally biased region" description="Polar residues" evidence="1">
    <location>
        <begin position="419"/>
        <end position="428"/>
    </location>
</feature>
<dbReference type="Proteomes" id="UP001492380">
    <property type="component" value="Unassembled WGS sequence"/>
</dbReference>
<feature type="compositionally biased region" description="Basic and acidic residues" evidence="1">
    <location>
        <begin position="430"/>
        <end position="439"/>
    </location>
</feature>
<accession>A0ABR1YW05</accession>
<evidence type="ECO:0000313" key="3">
    <source>
        <dbReference type="Proteomes" id="UP001492380"/>
    </source>
</evidence>
<gene>
    <name evidence="2" type="ORF">HDK90DRAFT_176634</name>
</gene>
<protein>
    <recommendedName>
        <fullName evidence="4">CCHC-type domain-containing protein</fullName>
    </recommendedName>
</protein>
<feature type="region of interest" description="Disordered" evidence="1">
    <location>
        <begin position="1"/>
        <end position="111"/>
    </location>
</feature>
<organism evidence="2 3">
    <name type="scientific">Phyllosticta capitalensis</name>
    <dbReference type="NCBI Taxonomy" id="121624"/>
    <lineage>
        <taxon>Eukaryota</taxon>
        <taxon>Fungi</taxon>
        <taxon>Dikarya</taxon>
        <taxon>Ascomycota</taxon>
        <taxon>Pezizomycotina</taxon>
        <taxon>Dothideomycetes</taxon>
        <taxon>Dothideomycetes incertae sedis</taxon>
        <taxon>Botryosphaeriales</taxon>
        <taxon>Phyllostictaceae</taxon>
        <taxon>Phyllosticta</taxon>
    </lineage>
</organism>
<evidence type="ECO:0008006" key="4">
    <source>
        <dbReference type="Google" id="ProtNLM"/>
    </source>
</evidence>
<feature type="compositionally biased region" description="Low complexity" evidence="1">
    <location>
        <begin position="164"/>
        <end position="173"/>
    </location>
</feature>
<sequence length="517" mass="58509">MVTAREIDSYRPSSSSRSRSGKATPSSRDEVDEDSWRRGDYVRGESMRRTPSTPEDRDPRRLKDNGGKDGADYNHHDVQKKWKARQTASLKTHTEGPAPKSVIPSGPKNWPNLDIWRTDCPRCGGKRHTAIAQQCTRICRLCGTSSHIGSRCPKNPDQRRSRVSSSSGTSSHGQNHHHSHSNSSKGKDDQEKKAIKPTLVETRHDEGAKGTGPDEPWKGFSLGKGSKQAAKPALIGAKPKEGAHRETKDHGSRSTASRRDSVYERGDLFADKRISGAARDGRDRANRLTPVDFGRDRMSSLDHHHRSREAPYRSSADRHAAYHRDEERSSAAYDLRDRNEKLFSQNLTLLRDRELLRRQVEMMEMEKTRPATGGFDPSFWMQQQLQMQMAELEKMRSAGFDNMSSLRQLETAESDKRLSSNSDATSQLRADMEGERRPGGLDNQLLLRQMEMMAEMQKRMMSNSSDDPEADKMRPGNLDPSFPMMSMPLSMPYGINPLQYQPLQMQRSWLPGFGFPM</sequence>
<evidence type="ECO:0000313" key="2">
    <source>
        <dbReference type="EMBL" id="KAK8240218.1"/>
    </source>
</evidence>
<feature type="region of interest" description="Disordered" evidence="1">
    <location>
        <begin position="410"/>
        <end position="440"/>
    </location>
</feature>
<comment type="caution">
    <text evidence="2">The sequence shown here is derived from an EMBL/GenBank/DDBJ whole genome shotgun (WGS) entry which is preliminary data.</text>
</comment>
<proteinExistence type="predicted"/>
<dbReference type="EMBL" id="JBBWRZ010000003">
    <property type="protein sequence ID" value="KAK8240218.1"/>
    <property type="molecule type" value="Genomic_DNA"/>
</dbReference>